<dbReference type="AlphaFoldDB" id="A0A9W9JP75"/>
<protein>
    <submittedName>
        <fullName evidence="1">Uncharacterized protein</fullName>
    </submittedName>
</protein>
<reference evidence="1" key="2">
    <citation type="journal article" date="2023" name="IMA Fungus">
        <title>Comparative genomic study of the Penicillium genus elucidates a diverse pangenome and 15 lateral gene transfer events.</title>
        <authorList>
            <person name="Petersen C."/>
            <person name="Sorensen T."/>
            <person name="Nielsen M.R."/>
            <person name="Sondergaard T.E."/>
            <person name="Sorensen J.L."/>
            <person name="Fitzpatrick D.A."/>
            <person name="Frisvad J.C."/>
            <person name="Nielsen K.L."/>
        </authorList>
    </citation>
    <scope>NUCLEOTIDE SEQUENCE</scope>
    <source>
        <strain evidence="1">IBT 16849</strain>
    </source>
</reference>
<evidence type="ECO:0000313" key="2">
    <source>
        <dbReference type="Proteomes" id="UP001150879"/>
    </source>
</evidence>
<sequence length="86" mass="9683">METKSTTDVFMSIPAEDGLEIARGRKTSVCRSYSLPPTVRRIWLYTIAPLQVIELSRAVYSKLPRESTAGRLKISWIAVVSIDSIR</sequence>
<accession>A0A9W9JP75</accession>
<name>A0A9W9JP75_9EURO</name>
<keyword evidence="2" id="KW-1185">Reference proteome</keyword>
<comment type="caution">
    <text evidence="1">The sequence shown here is derived from an EMBL/GenBank/DDBJ whole genome shotgun (WGS) entry which is preliminary data.</text>
</comment>
<reference evidence="1" key="1">
    <citation type="submission" date="2022-11" db="EMBL/GenBank/DDBJ databases">
        <authorList>
            <person name="Petersen C."/>
        </authorList>
    </citation>
    <scope>NUCLEOTIDE SEQUENCE</scope>
    <source>
        <strain evidence="1">IBT 16849</strain>
    </source>
</reference>
<proteinExistence type="predicted"/>
<dbReference type="EMBL" id="JAPQKP010000003">
    <property type="protein sequence ID" value="KAJ5200555.1"/>
    <property type="molecule type" value="Genomic_DNA"/>
</dbReference>
<evidence type="ECO:0000313" key="1">
    <source>
        <dbReference type="EMBL" id="KAJ5200555.1"/>
    </source>
</evidence>
<gene>
    <name evidence="1" type="ORF">N7472_005759</name>
</gene>
<dbReference type="Proteomes" id="UP001150879">
    <property type="component" value="Unassembled WGS sequence"/>
</dbReference>
<organism evidence="1 2">
    <name type="scientific">Penicillium cf. griseofulvum</name>
    <dbReference type="NCBI Taxonomy" id="2972120"/>
    <lineage>
        <taxon>Eukaryota</taxon>
        <taxon>Fungi</taxon>
        <taxon>Dikarya</taxon>
        <taxon>Ascomycota</taxon>
        <taxon>Pezizomycotina</taxon>
        <taxon>Eurotiomycetes</taxon>
        <taxon>Eurotiomycetidae</taxon>
        <taxon>Eurotiales</taxon>
        <taxon>Aspergillaceae</taxon>
        <taxon>Penicillium</taxon>
    </lineage>
</organism>